<comment type="similarity">
    <text evidence="1 2">Belongs to the UPF0102 family.</text>
</comment>
<reference evidence="4" key="1">
    <citation type="journal article" date="2019" name="Int. J. Syst. Evol. Microbiol.">
        <title>The Global Catalogue of Microorganisms (GCM) 10K type strain sequencing project: providing services to taxonomists for standard genome sequencing and annotation.</title>
        <authorList>
            <consortium name="The Broad Institute Genomics Platform"/>
            <consortium name="The Broad Institute Genome Sequencing Center for Infectious Disease"/>
            <person name="Wu L."/>
            <person name="Ma J."/>
        </authorList>
    </citation>
    <scope>NUCLEOTIDE SEQUENCE [LARGE SCALE GENOMIC DNA]</scope>
    <source>
        <strain evidence="4">JCM 17805</strain>
    </source>
</reference>
<gene>
    <name evidence="3" type="ORF">GCM10023116_08320</name>
</gene>
<dbReference type="InterPro" id="IPR011335">
    <property type="entry name" value="Restrct_endonuc-II-like"/>
</dbReference>
<dbReference type="Gene3D" id="3.40.1350.10">
    <property type="match status" value="1"/>
</dbReference>
<keyword evidence="4" id="KW-1185">Reference proteome</keyword>
<dbReference type="HAMAP" id="MF_00048">
    <property type="entry name" value="UPF0102"/>
    <property type="match status" value="1"/>
</dbReference>
<name>A0ABP8UZE5_9GAMM</name>
<dbReference type="CDD" id="cd20736">
    <property type="entry name" value="PoNe_Nuclease"/>
    <property type="match status" value="1"/>
</dbReference>
<proteinExistence type="inferred from homology"/>
<comment type="caution">
    <text evidence="3">The sequence shown here is derived from an EMBL/GenBank/DDBJ whole genome shotgun (WGS) entry which is preliminary data.</text>
</comment>
<evidence type="ECO:0000313" key="4">
    <source>
        <dbReference type="Proteomes" id="UP001500604"/>
    </source>
</evidence>
<dbReference type="SUPFAM" id="SSF52980">
    <property type="entry name" value="Restriction endonuclease-like"/>
    <property type="match status" value="1"/>
</dbReference>
<evidence type="ECO:0000313" key="3">
    <source>
        <dbReference type="EMBL" id="GAA4648563.1"/>
    </source>
</evidence>
<protein>
    <recommendedName>
        <fullName evidence="2">UPF0102 protein GCM10023116_08320</fullName>
    </recommendedName>
</protein>
<evidence type="ECO:0000256" key="1">
    <source>
        <dbReference type="ARBA" id="ARBA00006738"/>
    </source>
</evidence>
<dbReference type="InterPro" id="IPR003509">
    <property type="entry name" value="UPF0102_YraN-like"/>
</dbReference>
<dbReference type="PANTHER" id="PTHR34039">
    <property type="entry name" value="UPF0102 PROTEIN YRAN"/>
    <property type="match status" value="1"/>
</dbReference>
<sequence length="130" mass="14980">MPYTSWIATIRNPQGNRAEQAAQRFLMKQGLTLIARNYAWRGGELDLVMKDTDTLVFIEVRYRTQDEFGSSAESITWQKQQKLIKTAQHFLQQHRLTDKSACRFDIITAKPDSSRQGTLQIGWIKNAFSA</sequence>
<accession>A0ABP8UZE5</accession>
<dbReference type="PANTHER" id="PTHR34039:SF1">
    <property type="entry name" value="UPF0102 PROTEIN YRAN"/>
    <property type="match status" value="1"/>
</dbReference>
<dbReference type="EMBL" id="BAABFL010000081">
    <property type="protein sequence ID" value="GAA4648563.1"/>
    <property type="molecule type" value="Genomic_DNA"/>
</dbReference>
<organism evidence="3 4">
    <name type="scientific">Kistimonas scapharcae</name>
    <dbReference type="NCBI Taxonomy" id="1036133"/>
    <lineage>
        <taxon>Bacteria</taxon>
        <taxon>Pseudomonadati</taxon>
        <taxon>Pseudomonadota</taxon>
        <taxon>Gammaproteobacteria</taxon>
        <taxon>Oceanospirillales</taxon>
        <taxon>Endozoicomonadaceae</taxon>
        <taxon>Kistimonas</taxon>
    </lineage>
</organism>
<dbReference type="RefSeq" id="WP_345194227.1">
    <property type="nucleotide sequence ID" value="NZ_BAABFL010000081.1"/>
</dbReference>
<dbReference type="InterPro" id="IPR011856">
    <property type="entry name" value="tRNA_endonuc-like_dom_sf"/>
</dbReference>
<evidence type="ECO:0000256" key="2">
    <source>
        <dbReference type="HAMAP-Rule" id="MF_00048"/>
    </source>
</evidence>
<dbReference type="NCBIfam" id="NF009150">
    <property type="entry name" value="PRK12497.1-3"/>
    <property type="match status" value="1"/>
</dbReference>
<dbReference type="NCBIfam" id="TIGR00252">
    <property type="entry name" value="YraN family protein"/>
    <property type="match status" value="1"/>
</dbReference>
<dbReference type="Proteomes" id="UP001500604">
    <property type="component" value="Unassembled WGS sequence"/>
</dbReference>
<dbReference type="Pfam" id="PF02021">
    <property type="entry name" value="UPF0102"/>
    <property type="match status" value="1"/>
</dbReference>